<evidence type="ECO:0000313" key="7">
    <source>
        <dbReference type="Proteomes" id="UP000062519"/>
    </source>
</evidence>
<keyword evidence="3" id="KW-0238">DNA-binding</keyword>
<dbReference type="AlphaFoldDB" id="A0A1B4FKB0"/>
<dbReference type="GO" id="GO:0006351">
    <property type="term" value="P:DNA-templated transcription"/>
    <property type="evidence" value="ECO:0007669"/>
    <property type="project" value="TreeGrafter"/>
</dbReference>
<evidence type="ECO:0000256" key="1">
    <source>
        <dbReference type="ARBA" id="ARBA00009437"/>
    </source>
</evidence>
<dbReference type="GO" id="GO:0003700">
    <property type="term" value="F:DNA-binding transcription factor activity"/>
    <property type="evidence" value="ECO:0007669"/>
    <property type="project" value="InterPro"/>
</dbReference>
<keyword evidence="4" id="KW-0804">Transcription</keyword>
<comment type="similarity">
    <text evidence="1">Belongs to the LysR transcriptional regulatory family.</text>
</comment>
<dbReference type="InterPro" id="IPR036388">
    <property type="entry name" value="WH-like_DNA-bd_sf"/>
</dbReference>
<dbReference type="Proteomes" id="UP000062519">
    <property type="component" value="Chromosome 2"/>
</dbReference>
<dbReference type="GO" id="GO:0043565">
    <property type="term" value="F:sequence-specific DNA binding"/>
    <property type="evidence" value="ECO:0007669"/>
    <property type="project" value="TreeGrafter"/>
</dbReference>
<dbReference type="PANTHER" id="PTHR30537:SF72">
    <property type="entry name" value="LYSR FAMILY TRANSCRIPTIONAL REGULATOR"/>
    <property type="match status" value="1"/>
</dbReference>
<dbReference type="InterPro" id="IPR000847">
    <property type="entry name" value="LysR_HTH_N"/>
</dbReference>
<dbReference type="Gene3D" id="1.10.10.10">
    <property type="entry name" value="Winged helix-like DNA-binding domain superfamily/Winged helix DNA-binding domain"/>
    <property type="match status" value="1"/>
</dbReference>
<accession>A0A1B4FKB0</accession>
<dbReference type="Pfam" id="PF00126">
    <property type="entry name" value="HTH_1"/>
    <property type="match status" value="1"/>
</dbReference>
<dbReference type="InterPro" id="IPR058163">
    <property type="entry name" value="LysR-type_TF_proteobact-type"/>
</dbReference>
<dbReference type="SUPFAM" id="SSF46785">
    <property type="entry name" value="Winged helix' DNA-binding domain"/>
    <property type="match status" value="1"/>
</dbReference>
<evidence type="ECO:0000313" key="6">
    <source>
        <dbReference type="EMBL" id="AOJ04093.1"/>
    </source>
</evidence>
<keyword evidence="7" id="KW-1185">Reference proteome</keyword>
<organism evidence="6 7">
    <name type="scientific">Burkholderia mayonis</name>
    <dbReference type="NCBI Taxonomy" id="1385591"/>
    <lineage>
        <taxon>Bacteria</taxon>
        <taxon>Pseudomonadati</taxon>
        <taxon>Pseudomonadota</taxon>
        <taxon>Betaproteobacteria</taxon>
        <taxon>Burkholderiales</taxon>
        <taxon>Burkholderiaceae</taxon>
        <taxon>Burkholderia</taxon>
        <taxon>pseudomallei group</taxon>
    </lineage>
</organism>
<evidence type="ECO:0000256" key="4">
    <source>
        <dbReference type="ARBA" id="ARBA00023163"/>
    </source>
</evidence>
<feature type="domain" description="HTH lysR-type" evidence="5">
    <location>
        <begin position="1"/>
        <end position="59"/>
    </location>
</feature>
<dbReference type="FunFam" id="1.10.10.10:FF:000001">
    <property type="entry name" value="LysR family transcriptional regulator"/>
    <property type="match status" value="1"/>
</dbReference>
<evidence type="ECO:0000256" key="2">
    <source>
        <dbReference type="ARBA" id="ARBA00023015"/>
    </source>
</evidence>
<dbReference type="KEGG" id="buu:WS70_19605"/>
<gene>
    <name evidence="6" type="ORF">WS70_19605</name>
</gene>
<sequence>MDTLQAMRVFARVVEAGGFARAGDLTGLGTPTVSRLIQTLEIRLGCRLLNRTTRRIALTDDGRTYYERCINVLNEIDDVEASLSHAKVTPRGRVKVNVPPAMGKSIVIPALPAFAA</sequence>
<dbReference type="PANTHER" id="PTHR30537">
    <property type="entry name" value="HTH-TYPE TRANSCRIPTIONAL REGULATOR"/>
    <property type="match status" value="1"/>
</dbReference>
<dbReference type="EMBL" id="CP013387">
    <property type="protein sequence ID" value="AOJ04093.1"/>
    <property type="molecule type" value="Genomic_DNA"/>
</dbReference>
<dbReference type="RefSeq" id="WP_059597341.1">
    <property type="nucleotide sequence ID" value="NZ_CP013387.1"/>
</dbReference>
<dbReference type="InterPro" id="IPR036390">
    <property type="entry name" value="WH_DNA-bd_sf"/>
</dbReference>
<reference evidence="6 7" key="1">
    <citation type="submission" date="2015-12" db="EMBL/GenBank/DDBJ databases">
        <title>Diversity of Burkholderia near neighbor genomes.</title>
        <authorList>
            <person name="Sahl J."/>
            <person name="Wagner D."/>
            <person name="Keim P."/>
        </authorList>
    </citation>
    <scope>NUCLEOTIDE SEQUENCE [LARGE SCALE GENOMIC DNA]</scope>
    <source>
        <strain evidence="6 7">BDU6</strain>
    </source>
</reference>
<keyword evidence="2" id="KW-0805">Transcription regulation</keyword>
<evidence type="ECO:0000256" key="3">
    <source>
        <dbReference type="ARBA" id="ARBA00023125"/>
    </source>
</evidence>
<protein>
    <recommendedName>
        <fullName evidence="5">HTH lysR-type domain-containing protein</fullName>
    </recommendedName>
</protein>
<name>A0A1B4FKB0_9BURK</name>
<dbReference type="PROSITE" id="PS50931">
    <property type="entry name" value="HTH_LYSR"/>
    <property type="match status" value="1"/>
</dbReference>
<evidence type="ECO:0000259" key="5">
    <source>
        <dbReference type="PROSITE" id="PS50931"/>
    </source>
</evidence>
<proteinExistence type="inferred from homology"/>